<dbReference type="Proteomes" id="UP000558997">
    <property type="component" value="Unassembled WGS sequence"/>
</dbReference>
<accession>A0A841E269</accession>
<feature type="region of interest" description="Disordered" evidence="1">
    <location>
        <begin position="49"/>
        <end position="75"/>
    </location>
</feature>
<organism evidence="2 3">
    <name type="scientific">Kribbella solani</name>
    <dbReference type="NCBI Taxonomy" id="236067"/>
    <lineage>
        <taxon>Bacteria</taxon>
        <taxon>Bacillati</taxon>
        <taxon>Actinomycetota</taxon>
        <taxon>Actinomycetes</taxon>
        <taxon>Propionibacteriales</taxon>
        <taxon>Kribbellaceae</taxon>
        <taxon>Kribbella</taxon>
    </lineage>
</organism>
<evidence type="ECO:0000313" key="2">
    <source>
        <dbReference type="EMBL" id="MBB5981478.1"/>
    </source>
</evidence>
<dbReference type="AlphaFoldDB" id="A0A841E269"/>
<feature type="region of interest" description="Disordered" evidence="1">
    <location>
        <begin position="1"/>
        <end position="22"/>
    </location>
</feature>
<sequence length="110" mass="11650">MRPVQPCATERVGAVPSARASLQGSRRALSTAGLRAMTAALVIVPTDPARPASVPAQRGRKPRIDGEPQEVPNGAPWMVRLSMGSADVMLRVTSAARRAPARKHPLGSHR</sequence>
<proteinExistence type="predicted"/>
<dbReference type="RefSeq" id="WP_184837984.1">
    <property type="nucleotide sequence ID" value="NZ_BAAAVN010000009.1"/>
</dbReference>
<evidence type="ECO:0000256" key="1">
    <source>
        <dbReference type="SAM" id="MobiDB-lite"/>
    </source>
</evidence>
<dbReference type="EMBL" id="JACHNF010000001">
    <property type="protein sequence ID" value="MBB5981478.1"/>
    <property type="molecule type" value="Genomic_DNA"/>
</dbReference>
<protein>
    <submittedName>
        <fullName evidence="2">Uncharacterized protein</fullName>
    </submittedName>
</protein>
<gene>
    <name evidence="2" type="ORF">HDA44_004819</name>
</gene>
<comment type="caution">
    <text evidence="2">The sequence shown here is derived from an EMBL/GenBank/DDBJ whole genome shotgun (WGS) entry which is preliminary data.</text>
</comment>
<keyword evidence="3" id="KW-1185">Reference proteome</keyword>
<reference evidence="2 3" key="1">
    <citation type="submission" date="2020-08" db="EMBL/GenBank/DDBJ databases">
        <title>Sequencing the genomes of 1000 actinobacteria strains.</title>
        <authorList>
            <person name="Klenk H.-P."/>
        </authorList>
    </citation>
    <scope>NUCLEOTIDE SEQUENCE [LARGE SCALE GENOMIC DNA]</scope>
    <source>
        <strain evidence="2 3">DSM 17294</strain>
    </source>
</reference>
<name>A0A841E269_9ACTN</name>
<evidence type="ECO:0000313" key="3">
    <source>
        <dbReference type="Proteomes" id="UP000558997"/>
    </source>
</evidence>